<proteinExistence type="predicted"/>
<name>G3HWA8_CRIGR</name>
<evidence type="ECO:0000313" key="2">
    <source>
        <dbReference type="Proteomes" id="UP000001075"/>
    </source>
</evidence>
<dbReference type="AlphaFoldDB" id="G3HWA8"/>
<accession>G3HWA8</accession>
<dbReference type="EMBL" id="JH000825">
    <property type="protein sequence ID" value="EGW01737.1"/>
    <property type="molecule type" value="Genomic_DNA"/>
</dbReference>
<evidence type="ECO:0000313" key="1">
    <source>
        <dbReference type="EMBL" id="EGW01737.1"/>
    </source>
</evidence>
<sequence>MNMKLSCRIFSGKHKAEGTNWFWDRAISSQNLPQQHTSFSKSSHSPNLTAYWDEMHEPMDNISHPCHHTPLPISHRLVVVS</sequence>
<organism evidence="1 2">
    <name type="scientific">Cricetulus griseus</name>
    <name type="common">Chinese hamster</name>
    <name type="synonym">Cricetulus barabensis griseus</name>
    <dbReference type="NCBI Taxonomy" id="10029"/>
    <lineage>
        <taxon>Eukaryota</taxon>
        <taxon>Metazoa</taxon>
        <taxon>Chordata</taxon>
        <taxon>Craniata</taxon>
        <taxon>Vertebrata</taxon>
        <taxon>Euteleostomi</taxon>
        <taxon>Mammalia</taxon>
        <taxon>Eutheria</taxon>
        <taxon>Euarchontoglires</taxon>
        <taxon>Glires</taxon>
        <taxon>Rodentia</taxon>
        <taxon>Myomorpha</taxon>
        <taxon>Muroidea</taxon>
        <taxon>Cricetidae</taxon>
        <taxon>Cricetinae</taxon>
        <taxon>Cricetulus</taxon>
    </lineage>
</organism>
<reference evidence="2" key="1">
    <citation type="journal article" date="2011" name="Nat. Biotechnol.">
        <title>The genomic sequence of the Chinese hamster ovary (CHO)-K1 cell line.</title>
        <authorList>
            <person name="Xu X."/>
            <person name="Nagarajan H."/>
            <person name="Lewis N.E."/>
            <person name="Pan S."/>
            <person name="Cai Z."/>
            <person name="Liu X."/>
            <person name="Chen W."/>
            <person name="Xie M."/>
            <person name="Wang W."/>
            <person name="Hammond S."/>
            <person name="Andersen M.R."/>
            <person name="Neff N."/>
            <person name="Passarelli B."/>
            <person name="Koh W."/>
            <person name="Fan H.C."/>
            <person name="Wang J."/>
            <person name="Gui Y."/>
            <person name="Lee K.H."/>
            <person name="Betenbaugh M.J."/>
            <person name="Quake S.R."/>
            <person name="Famili I."/>
            <person name="Palsson B.O."/>
            <person name="Wang J."/>
        </authorList>
    </citation>
    <scope>NUCLEOTIDE SEQUENCE [LARGE SCALE GENOMIC DNA]</scope>
    <source>
        <strain evidence="2">CHO K1 cell line</strain>
    </source>
</reference>
<gene>
    <name evidence="1" type="ORF">I79_015261</name>
</gene>
<protein>
    <submittedName>
        <fullName evidence="1">Uncharacterized protein</fullName>
    </submittedName>
</protein>
<dbReference type="Proteomes" id="UP000001075">
    <property type="component" value="Unassembled WGS sequence"/>
</dbReference>
<dbReference type="InParanoid" id="G3HWA8"/>